<dbReference type="PROSITE" id="PS00680">
    <property type="entry name" value="MAP_1"/>
    <property type="match status" value="1"/>
</dbReference>
<comment type="catalytic activity">
    <reaction evidence="6 7">
        <text>Release of N-terminal amino acids, preferentially methionine, from peptides and arylamides.</text>
        <dbReference type="EC" id="3.4.11.18"/>
    </reaction>
</comment>
<feature type="binding site" evidence="6">
    <location>
        <position position="239"/>
    </location>
    <ligand>
        <name>a divalent metal cation</name>
        <dbReference type="ChEBI" id="CHEBI:60240"/>
        <label>2</label>
        <note>catalytic</note>
    </ligand>
</feature>
<feature type="binding site" evidence="6">
    <location>
        <position position="82"/>
    </location>
    <ligand>
        <name>substrate</name>
    </ligand>
</feature>
<comment type="function">
    <text evidence="1 6">Removes the N-terminal methionine from nascent proteins. The N-terminal methionine is often cleaved when the second residue in the primary sequence is small and uncharged (Met-Ala-, Cys, Gly, Pro, Ser, Thr, or Val). Requires deformylation of the N(alpha)-formylated initiator methionine before it can be hydrolyzed.</text>
</comment>
<feature type="binding site" evidence="6">
    <location>
        <position position="173"/>
    </location>
    <ligand>
        <name>a divalent metal cation</name>
        <dbReference type="ChEBI" id="CHEBI:60240"/>
        <label>2</label>
        <note>catalytic</note>
    </ligand>
</feature>
<dbReference type="OrthoDB" id="9802055at2"/>
<dbReference type="EC" id="3.4.11.18" evidence="6 7"/>
<dbReference type="NCBIfam" id="TIGR00500">
    <property type="entry name" value="met_pdase_I"/>
    <property type="match status" value="1"/>
</dbReference>
<feature type="binding site" evidence="6">
    <location>
        <position position="239"/>
    </location>
    <ligand>
        <name>a divalent metal cation</name>
        <dbReference type="ChEBI" id="CHEBI:60240"/>
        <label>1</label>
    </ligand>
</feature>
<dbReference type="Proteomes" id="UP000317648">
    <property type="component" value="Chromosome"/>
</dbReference>
<accession>A0A518E3P9</accession>
<dbReference type="RefSeq" id="WP_145058199.1">
    <property type="nucleotide sequence ID" value="NZ_CP036433.1"/>
</dbReference>
<keyword evidence="3 6" id="KW-0645">Protease</keyword>
<dbReference type="PANTHER" id="PTHR43330">
    <property type="entry name" value="METHIONINE AMINOPEPTIDASE"/>
    <property type="match status" value="1"/>
</dbReference>
<comment type="cofactor">
    <cofactor evidence="6">
        <name>Co(2+)</name>
        <dbReference type="ChEBI" id="CHEBI:48828"/>
    </cofactor>
    <cofactor evidence="6">
        <name>Zn(2+)</name>
        <dbReference type="ChEBI" id="CHEBI:29105"/>
    </cofactor>
    <cofactor evidence="6">
        <name>Mn(2+)</name>
        <dbReference type="ChEBI" id="CHEBI:29035"/>
    </cofactor>
    <cofactor evidence="6">
        <name>Fe(2+)</name>
        <dbReference type="ChEBI" id="CHEBI:29033"/>
    </cofactor>
    <text evidence="6">Binds 2 divalent metal cations per subunit. Has a high-affinity and a low affinity metal-binding site. The true nature of the physiological cofactor is under debate. The enzyme is active with cobalt, zinc, manganese or divalent iron ions. Most likely, methionine aminopeptidases function as mononuclear Fe(2+)-metalloproteases under physiological conditions, and the catalytically relevant metal-binding site has been assigned to the histidine-containing high-affinity site.</text>
</comment>
<comment type="similarity">
    <text evidence="6">Belongs to the peptidase M24A family. Methionine aminopeptidase type 1 subfamily.</text>
</comment>
<dbReference type="GO" id="GO:0005829">
    <property type="term" value="C:cytosol"/>
    <property type="evidence" value="ECO:0007669"/>
    <property type="project" value="TreeGrafter"/>
</dbReference>
<evidence type="ECO:0000256" key="5">
    <source>
        <dbReference type="ARBA" id="ARBA00022801"/>
    </source>
</evidence>
<dbReference type="KEGG" id="lcre:Pla8534_65930"/>
<dbReference type="GO" id="GO:0004239">
    <property type="term" value="F:initiator methionyl aminopeptidase activity"/>
    <property type="evidence" value="ECO:0007669"/>
    <property type="project" value="UniProtKB-UniRule"/>
</dbReference>
<feature type="binding site" evidence="6">
    <location>
        <position position="110"/>
    </location>
    <ligand>
        <name>a divalent metal cation</name>
        <dbReference type="ChEBI" id="CHEBI:60240"/>
        <label>2</label>
        <note>catalytic</note>
    </ligand>
</feature>
<organism evidence="9 10">
    <name type="scientific">Lignipirellula cremea</name>
    <dbReference type="NCBI Taxonomy" id="2528010"/>
    <lineage>
        <taxon>Bacteria</taxon>
        <taxon>Pseudomonadati</taxon>
        <taxon>Planctomycetota</taxon>
        <taxon>Planctomycetia</taxon>
        <taxon>Pirellulales</taxon>
        <taxon>Pirellulaceae</taxon>
        <taxon>Lignipirellula</taxon>
    </lineage>
</organism>
<evidence type="ECO:0000256" key="1">
    <source>
        <dbReference type="ARBA" id="ARBA00002521"/>
    </source>
</evidence>
<feature type="binding site" evidence="6">
    <location>
        <position position="99"/>
    </location>
    <ligand>
        <name>a divalent metal cation</name>
        <dbReference type="ChEBI" id="CHEBI:60240"/>
        <label>1</label>
    </ligand>
</feature>
<dbReference type="Gene3D" id="3.90.230.10">
    <property type="entry name" value="Creatinase/methionine aminopeptidase superfamily"/>
    <property type="match status" value="1"/>
</dbReference>
<dbReference type="GO" id="GO:0006508">
    <property type="term" value="P:proteolysis"/>
    <property type="evidence" value="ECO:0007669"/>
    <property type="project" value="UniProtKB-KW"/>
</dbReference>
<feature type="binding site" evidence="6">
    <location>
        <position position="180"/>
    </location>
    <ligand>
        <name>substrate</name>
    </ligand>
</feature>
<gene>
    <name evidence="6 9" type="primary">map</name>
    <name evidence="9" type="ORF">Pla8534_65930</name>
</gene>
<dbReference type="InterPro" id="IPR000994">
    <property type="entry name" value="Pept_M24"/>
</dbReference>
<evidence type="ECO:0000313" key="10">
    <source>
        <dbReference type="Proteomes" id="UP000317648"/>
    </source>
</evidence>
<evidence type="ECO:0000256" key="7">
    <source>
        <dbReference type="RuleBase" id="RU003653"/>
    </source>
</evidence>
<dbReference type="PRINTS" id="PR00599">
    <property type="entry name" value="MAPEPTIDASE"/>
</dbReference>
<evidence type="ECO:0000313" key="9">
    <source>
        <dbReference type="EMBL" id="QDU98720.1"/>
    </source>
</evidence>
<reference evidence="9 10" key="1">
    <citation type="submission" date="2019-02" db="EMBL/GenBank/DDBJ databases">
        <title>Deep-cultivation of Planctomycetes and their phenomic and genomic characterization uncovers novel biology.</title>
        <authorList>
            <person name="Wiegand S."/>
            <person name="Jogler M."/>
            <person name="Boedeker C."/>
            <person name="Pinto D."/>
            <person name="Vollmers J."/>
            <person name="Rivas-Marin E."/>
            <person name="Kohn T."/>
            <person name="Peeters S.H."/>
            <person name="Heuer A."/>
            <person name="Rast P."/>
            <person name="Oberbeckmann S."/>
            <person name="Bunk B."/>
            <person name="Jeske O."/>
            <person name="Meyerdierks A."/>
            <person name="Storesund J.E."/>
            <person name="Kallscheuer N."/>
            <person name="Luecker S."/>
            <person name="Lage O.M."/>
            <person name="Pohl T."/>
            <person name="Merkel B.J."/>
            <person name="Hornburger P."/>
            <person name="Mueller R.-W."/>
            <person name="Bruemmer F."/>
            <person name="Labrenz M."/>
            <person name="Spormann A.M."/>
            <person name="Op den Camp H."/>
            <person name="Overmann J."/>
            <person name="Amann R."/>
            <person name="Jetten M.S.M."/>
            <person name="Mascher T."/>
            <person name="Medema M.H."/>
            <person name="Devos D.P."/>
            <person name="Kaster A.-K."/>
            <person name="Ovreas L."/>
            <person name="Rohde M."/>
            <person name="Galperin M.Y."/>
            <person name="Jogler C."/>
        </authorList>
    </citation>
    <scope>NUCLEOTIDE SEQUENCE [LARGE SCALE GENOMIC DNA]</scope>
    <source>
        <strain evidence="9 10">Pla85_3_4</strain>
    </source>
</reference>
<evidence type="ECO:0000259" key="8">
    <source>
        <dbReference type="Pfam" id="PF00557"/>
    </source>
</evidence>
<protein>
    <recommendedName>
        <fullName evidence="6 7">Methionine aminopeptidase</fullName>
        <shortName evidence="6">MAP</shortName>
        <shortName evidence="6">MetAP</shortName>
        <ecNumber evidence="6 7">3.4.11.18</ecNumber>
    </recommendedName>
    <alternativeName>
        <fullName evidence="6">Peptidase M</fullName>
    </alternativeName>
</protein>
<dbReference type="PANTHER" id="PTHR43330:SF27">
    <property type="entry name" value="METHIONINE AMINOPEPTIDASE"/>
    <property type="match status" value="1"/>
</dbReference>
<feature type="binding site" evidence="6">
    <location>
        <position position="207"/>
    </location>
    <ligand>
        <name>a divalent metal cation</name>
        <dbReference type="ChEBI" id="CHEBI:60240"/>
        <label>2</label>
        <note>catalytic</note>
    </ligand>
</feature>
<evidence type="ECO:0000256" key="3">
    <source>
        <dbReference type="ARBA" id="ARBA00022670"/>
    </source>
</evidence>
<dbReference type="InterPro" id="IPR002467">
    <property type="entry name" value="Pept_M24A_MAP1"/>
</dbReference>
<evidence type="ECO:0000256" key="6">
    <source>
        <dbReference type="HAMAP-Rule" id="MF_01974"/>
    </source>
</evidence>
<dbReference type="CDD" id="cd01086">
    <property type="entry name" value="MetAP1"/>
    <property type="match status" value="1"/>
</dbReference>
<dbReference type="GO" id="GO:0046872">
    <property type="term" value="F:metal ion binding"/>
    <property type="evidence" value="ECO:0007669"/>
    <property type="project" value="UniProtKB-UniRule"/>
</dbReference>
<dbReference type="AlphaFoldDB" id="A0A518E3P9"/>
<dbReference type="HAMAP" id="MF_01974">
    <property type="entry name" value="MetAP_1"/>
    <property type="match status" value="1"/>
</dbReference>
<dbReference type="InterPro" id="IPR001714">
    <property type="entry name" value="Pept_M24_MAP"/>
</dbReference>
<keyword evidence="10" id="KW-1185">Reference proteome</keyword>
<feature type="binding site" evidence="6">
    <location>
        <position position="110"/>
    </location>
    <ligand>
        <name>a divalent metal cation</name>
        <dbReference type="ChEBI" id="CHEBI:60240"/>
        <label>1</label>
    </ligand>
</feature>
<dbReference type="Pfam" id="PF00557">
    <property type="entry name" value="Peptidase_M24"/>
    <property type="match status" value="1"/>
</dbReference>
<proteinExistence type="inferred from homology"/>
<feature type="domain" description="Peptidase M24" evidence="8">
    <location>
        <begin position="17"/>
        <end position="246"/>
    </location>
</feature>
<dbReference type="InterPro" id="IPR036005">
    <property type="entry name" value="Creatinase/aminopeptidase-like"/>
</dbReference>
<dbReference type="SUPFAM" id="SSF55920">
    <property type="entry name" value="Creatinase/aminopeptidase"/>
    <property type="match status" value="1"/>
</dbReference>
<dbReference type="EMBL" id="CP036433">
    <property type="protein sequence ID" value="QDU98720.1"/>
    <property type="molecule type" value="Genomic_DNA"/>
</dbReference>
<keyword evidence="5 6" id="KW-0378">Hydrolase</keyword>
<evidence type="ECO:0000256" key="4">
    <source>
        <dbReference type="ARBA" id="ARBA00022723"/>
    </source>
</evidence>
<keyword evidence="2 6" id="KW-0031">Aminopeptidase</keyword>
<evidence type="ECO:0000256" key="2">
    <source>
        <dbReference type="ARBA" id="ARBA00022438"/>
    </source>
</evidence>
<dbReference type="GO" id="GO:0070006">
    <property type="term" value="F:metalloaminopeptidase activity"/>
    <property type="evidence" value="ECO:0007669"/>
    <property type="project" value="UniProtKB-UniRule"/>
</dbReference>
<keyword evidence="4 6" id="KW-0479">Metal-binding</keyword>
<comment type="subunit">
    <text evidence="6">Monomer.</text>
</comment>
<sequence>MHFGTQKLKLKEPQRDRMRAACSFNAQVLDMVRSRLQPGVTTEEIDNWVHTYTLDHGHTPACLGYLGFPKSCCTSVNDVICHGIPGPYRLQEGDIVNIDLTSIVDGWHGDQSETFLIGEVSDEARQVTQCSFDALYAAIDALQPNCRISEIGKAIVAVARQFKFSVVQEYVGHGLGRQFHQEPSIPHYPTPESRLQRLAPGICFTIEPMINVGGRNTTLDRGDGWTVRTKDGTLSAQFEHTILMTEDGPEILTLTADGPQKGHQF</sequence>
<name>A0A518E3P9_9BACT</name>